<comment type="caution">
    <text evidence="2">The sequence shown here is derived from an EMBL/GenBank/DDBJ whole genome shotgun (WGS) entry which is preliminary data.</text>
</comment>
<dbReference type="InterPro" id="IPR000477">
    <property type="entry name" value="RT_dom"/>
</dbReference>
<evidence type="ECO:0000313" key="2">
    <source>
        <dbReference type="EMBL" id="KAJ7410958.1"/>
    </source>
</evidence>
<dbReference type="EMBL" id="WHWB01034372">
    <property type="protein sequence ID" value="KAJ7410958.1"/>
    <property type="molecule type" value="Genomic_DNA"/>
</dbReference>
<evidence type="ECO:0000259" key="1">
    <source>
        <dbReference type="Pfam" id="PF00078"/>
    </source>
</evidence>
<dbReference type="PANTHER" id="PTHR33332">
    <property type="entry name" value="REVERSE TRANSCRIPTASE DOMAIN-CONTAINING PROTEIN"/>
    <property type="match status" value="1"/>
</dbReference>
<gene>
    <name evidence="2" type="ORF">WISP_105264</name>
</gene>
<reference evidence="2" key="1">
    <citation type="submission" date="2019-10" db="EMBL/GenBank/DDBJ databases">
        <authorList>
            <person name="Soares A.E.R."/>
            <person name="Aleixo A."/>
            <person name="Schneider P."/>
            <person name="Miyaki C.Y."/>
            <person name="Schneider M.P."/>
            <person name="Mello C."/>
            <person name="Vasconcelos A.T.R."/>
        </authorList>
    </citation>
    <scope>NUCLEOTIDE SEQUENCE</scope>
    <source>
        <tissue evidence="2">Muscle</tissue>
    </source>
</reference>
<proteinExistence type="predicted"/>
<protein>
    <recommendedName>
        <fullName evidence="1">Reverse transcriptase domain-containing protein</fullName>
    </recommendedName>
</protein>
<organism evidence="2 3">
    <name type="scientific">Willisornis vidua</name>
    <name type="common">Xingu scale-backed antbird</name>
    <dbReference type="NCBI Taxonomy" id="1566151"/>
    <lineage>
        <taxon>Eukaryota</taxon>
        <taxon>Metazoa</taxon>
        <taxon>Chordata</taxon>
        <taxon>Craniata</taxon>
        <taxon>Vertebrata</taxon>
        <taxon>Euteleostomi</taxon>
        <taxon>Archelosauria</taxon>
        <taxon>Archosauria</taxon>
        <taxon>Dinosauria</taxon>
        <taxon>Saurischia</taxon>
        <taxon>Theropoda</taxon>
        <taxon>Coelurosauria</taxon>
        <taxon>Aves</taxon>
        <taxon>Neognathae</taxon>
        <taxon>Neoaves</taxon>
        <taxon>Telluraves</taxon>
        <taxon>Australaves</taxon>
        <taxon>Passeriformes</taxon>
        <taxon>Thamnophilidae</taxon>
        <taxon>Willisornis</taxon>
    </lineage>
</organism>
<name>A0ABQ9CX61_9PASS</name>
<accession>A0ABQ9CX61</accession>
<dbReference type="Proteomes" id="UP001145742">
    <property type="component" value="Unassembled WGS sequence"/>
</dbReference>
<evidence type="ECO:0000313" key="3">
    <source>
        <dbReference type="Proteomes" id="UP001145742"/>
    </source>
</evidence>
<keyword evidence="3" id="KW-1185">Reference proteome</keyword>
<sequence length="346" mass="38551">MDSPPTATSTTKVKEYIQELESIQPEEKQIFENFQESKMSKTNSSKRACKVLSIKLQVLSRSYLSQVQDRGLDQRSLLPTQVPYKAELMSLRASPASVATTQLGSEIARSADLELTQKSYSVSAEAKSGPFINLGGKNVTLCPTALYSQSSTPHSDARYMLAGVPMRCLQSGVHPPPKHRTNQQIKREAGIKYSSKINKEMQADVVNIKQCSKAKVILSGFSGCSTTPFISGISGECNIMGNHRAVTLISLRDKVMEQFHLETMLRHKESKEVVGDSQFGFVKSRLCLTNLMAFYDVAKALVDKGRATDLIYLDLFKAFDTVQHDSLVSKLGRHGFDRWTTQWKRN</sequence>
<dbReference type="Pfam" id="PF00078">
    <property type="entry name" value="RVT_1"/>
    <property type="match status" value="1"/>
</dbReference>
<feature type="domain" description="Reverse transcriptase" evidence="1">
    <location>
        <begin position="240"/>
        <end position="339"/>
    </location>
</feature>